<evidence type="ECO:0000256" key="1">
    <source>
        <dbReference type="ARBA" id="ARBA00022679"/>
    </source>
</evidence>
<evidence type="ECO:0000259" key="3">
    <source>
        <dbReference type="Pfam" id="PF08541"/>
    </source>
</evidence>
<dbReference type="PANTHER" id="PTHR34069">
    <property type="entry name" value="3-OXOACYL-[ACYL-CARRIER-PROTEIN] SYNTHASE 3"/>
    <property type="match status" value="1"/>
</dbReference>
<keyword evidence="5" id="KW-1185">Reference proteome</keyword>
<dbReference type="InterPro" id="IPR016039">
    <property type="entry name" value="Thiolase-like"/>
</dbReference>
<accession>A0ABZ2KE79</accession>
<evidence type="ECO:0000313" key="4">
    <source>
        <dbReference type="EMBL" id="WXA97003.1"/>
    </source>
</evidence>
<sequence length="357" mass="38459">MTPISLFLAGLASYIPPRVATSEAAERGWCDADAVTHDGWSSAAVAGDMPPVEMALHASQSAMQRSGCSAADIDILFYASVLPQGPHMWCPQHYVERRVVGRDIPAIELRQGCNGLLNAFDLASAYLSAPGRRAALVTGADNFGCDPAFGHDPEFRWRYAENIHGKKAGSILGDSGGAAVLSNQGGFARVLSISSRSVTEMEELFRSDEPLFPPSYSRERPTRLGARFNEHERRHPGRVSAALACLKRARTELAHHVLAEANVRPDQVTRVAHVFAATERYAEQLLGPLGIDPARGVVDFGRSLGHLGVNDQLTALEYLVTSGQLGPGDHVLMMSNGIGSSLTCAVLEIVERPRWAV</sequence>
<evidence type="ECO:0000256" key="2">
    <source>
        <dbReference type="ARBA" id="ARBA00023315"/>
    </source>
</evidence>
<dbReference type="CDD" id="cd00827">
    <property type="entry name" value="init_cond_enzymes"/>
    <property type="match status" value="1"/>
</dbReference>
<dbReference type="Gene3D" id="3.40.47.10">
    <property type="match status" value="2"/>
</dbReference>
<dbReference type="EMBL" id="CP089982">
    <property type="protein sequence ID" value="WXA97003.1"/>
    <property type="molecule type" value="Genomic_DNA"/>
</dbReference>
<reference evidence="4 5" key="1">
    <citation type="submission" date="2021-12" db="EMBL/GenBank/DDBJ databases">
        <title>Discovery of the Pendulisporaceae a myxobacterial family with distinct sporulation behavior and unique specialized metabolism.</title>
        <authorList>
            <person name="Garcia R."/>
            <person name="Popoff A."/>
            <person name="Bader C.D."/>
            <person name="Loehr J."/>
            <person name="Walesch S."/>
            <person name="Walt C."/>
            <person name="Boldt J."/>
            <person name="Bunk B."/>
            <person name="Haeckl F.J.F.P.J."/>
            <person name="Gunesch A.P."/>
            <person name="Birkelbach J."/>
            <person name="Nuebel U."/>
            <person name="Pietschmann T."/>
            <person name="Bach T."/>
            <person name="Mueller R."/>
        </authorList>
    </citation>
    <scope>NUCLEOTIDE SEQUENCE [LARGE SCALE GENOMIC DNA]</scope>
    <source>
        <strain evidence="4 5">MSr12523</strain>
    </source>
</reference>
<dbReference type="InterPro" id="IPR013747">
    <property type="entry name" value="ACP_syn_III_C"/>
</dbReference>
<keyword evidence="2" id="KW-0012">Acyltransferase</keyword>
<dbReference type="PANTHER" id="PTHR34069:SF2">
    <property type="entry name" value="BETA-KETOACYL-[ACYL-CARRIER-PROTEIN] SYNTHASE III"/>
    <property type="match status" value="1"/>
</dbReference>
<keyword evidence="1" id="KW-0808">Transferase</keyword>
<evidence type="ECO:0000313" key="5">
    <source>
        <dbReference type="Proteomes" id="UP001379533"/>
    </source>
</evidence>
<gene>
    <name evidence="4" type="ORF">LZC95_09160</name>
</gene>
<organism evidence="4 5">
    <name type="scientific">Pendulispora brunnea</name>
    <dbReference type="NCBI Taxonomy" id="2905690"/>
    <lineage>
        <taxon>Bacteria</taxon>
        <taxon>Pseudomonadati</taxon>
        <taxon>Myxococcota</taxon>
        <taxon>Myxococcia</taxon>
        <taxon>Myxococcales</taxon>
        <taxon>Sorangiineae</taxon>
        <taxon>Pendulisporaceae</taxon>
        <taxon>Pendulispora</taxon>
    </lineage>
</organism>
<proteinExistence type="predicted"/>
<protein>
    <submittedName>
        <fullName evidence="4">Ketoacyl-ACP synthase III family protein</fullName>
    </submittedName>
</protein>
<feature type="domain" description="Beta-ketoacyl-[acyl-carrier-protein] synthase III C-terminal" evidence="3">
    <location>
        <begin position="258"/>
        <end position="349"/>
    </location>
</feature>
<dbReference type="SUPFAM" id="SSF53901">
    <property type="entry name" value="Thiolase-like"/>
    <property type="match status" value="1"/>
</dbReference>
<dbReference type="Proteomes" id="UP001379533">
    <property type="component" value="Chromosome"/>
</dbReference>
<name>A0ABZ2KE79_9BACT</name>
<dbReference type="RefSeq" id="WP_394847620.1">
    <property type="nucleotide sequence ID" value="NZ_CP089982.1"/>
</dbReference>
<dbReference type="Pfam" id="PF08541">
    <property type="entry name" value="ACP_syn_III_C"/>
    <property type="match status" value="1"/>
</dbReference>